<dbReference type="GO" id="GO:0061630">
    <property type="term" value="F:ubiquitin protein ligase activity"/>
    <property type="evidence" value="ECO:0007669"/>
    <property type="project" value="UniProtKB-EC"/>
</dbReference>
<evidence type="ECO:0000313" key="24">
    <source>
        <dbReference type="Proteomes" id="UP001152799"/>
    </source>
</evidence>
<dbReference type="AlphaFoldDB" id="A0A9N9MHX4"/>
<evidence type="ECO:0000256" key="16">
    <source>
        <dbReference type="ARBA" id="ARBA00023204"/>
    </source>
</evidence>
<organism evidence="23 24">
    <name type="scientific">Ceutorhynchus assimilis</name>
    <name type="common">cabbage seed weevil</name>
    <dbReference type="NCBI Taxonomy" id="467358"/>
    <lineage>
        <taxon>Eukaryota</taxon>
        <taxon>Metazoa</taxon>
        <taxon>Ecdysozoa</taxon>
        <taxon>Arthropoda</taxon>
        <taxon>Hexapoda</taxon>
        <taxon>Insecta</taxon>
        <taxon>Pterygota</taxon>
        <taxon>Neoptera</taxon>
        <taxon>Endopterygota</taxon>
        <taxon>Coleoptera</taxon>
        <taxon>Polyphaga</taxon>
        <taxon>Cucujiformia</taxon>
        <taxon>Curculionidae</taxon>
        <taxon>Ceutorhynchinae</taxon>
        <taxon>Ceutorhynchus</taxon>
    </lineage>
</organism>
<keyword evidence="12 19" id="KW-0833">Ubl conjugation pathway</keyword>
<evidence type="ECO:0000256" key="18">
    <source>
        <dbReference type="PROSITE-ProRule" id="PRU00175"/>
    </source>
</evidence>
<dbReference type="Gene3D" id="3.90.1150.220">
    <property type="match status" value="1"/>
</dbReference>
<dbReference type="EC" id="2.3.2.27" evidence="5 19"/>
<dbReference type="Pfam" id="PF08746">
    <property type="entry name" value="zf-RING-like"/>
    <property type="match status" value="1"/>
</dbReference>
<evidence type="ECO:0000256" key="11">
    <source>
        <dbReference type="ARBA" id="ARBA00022771"/>
    </source>
</evidence>
<dbReference type="PROSITE" id="PS50081">
    <property type="entry name" value="ZF_DAG_PE_2"/>
    <property type="match status" value="1"/>
</dbReference>
<comment type="subcellular location">
    <subcellularLocation>
        <location evidence="3">Chromosome</location>
    </subcellularLocation>
    <subcellularLocation>
        <location evidence="2 19">Nucleus</location>
    </subcellularLocation>
</comment>
<keyword evidence="14" id="KW-0832">Ubl conjugation</keyword>
<dbReference type="Pfam" id="PF07574">
    <property type="entry name" value="SMC_Nse1"/>
    <property type="match status" value="1"/>
</dbReference>
<evidence type="ECO:0000256" key="15">
    <source>
        <dbReference type="ARBA" id="ARBA00023172"/>
    </source>
</evidence>
<keyword evidence="24" id="KW-1185">Reference proteome</keyword>
<evidence type="ECO:0000256" key="12">
    <source>
        <dbReference type="ARBA" id="ARBA00022786"/>
    </source>
</evidence>
<dbReference type="InterPro" id="IPR011513">
    <property type="entry name" value="Nse1"/>
</dbReference>
<dbReference type="GO" id="GO:0030915">
    <property type="term" value="C:Smc5-Smc6 complex"/>
    <property type="evidence" value="ECO:0007669"/>
    <property type="project" value="UniProtKB-UniRule"/>
</dbReference>
<feature type="compositionally biased region" description="Acidic residues" evidence="20">
    <location>
        <begin position="235"/>
        <end position="248"/>
    </location>
</feature>
<feature type="domain" description="RING-type" evidence="22">
    <location>
        <begin position="176"/>
        <end position="215"/>
    </location>
</feature>
<dbReference type="Proteomes" id="UP001152799">
    <property type="component" value="Chromosome 2"/>
</dbReference>
<comment type="similarity">
    <text evidence="4 19">Belongs to the NSE1 family.</text>
</comment>
<evidence type="ECO:0000256" key="20">
    <source>
        <dbReference type="SAM" id="MobiDB-lite"/>
    </source>
</evidence>
<protein>
    <recommendedName>
        <fullName evidence="6 19">Non-structural maintenance of chromosomes element 1 homolog</fullName>
        <ecNumber evidence="5 19">2.3.2.27</ecNumber>
    </recommendedName>
</protein>
<dbReference type="PANTHER" id="PTHR20973:SF0">
    <property type="entry name" value="NON-STRUCTURAL MAINTENANCE OF CHROMOSOMES ELEMENT 1 HOMOLOG"/>
    <property type="match status" value="1"/>
</dbReference>
<evidence type="ECO:0000256" key="6">
    <source>
        <dbReference type="ARBA" id="ARBA00019422"/>
    </source>
</evidence>
<evidence type="ECO:0000256" key="9">
    <source>
        <dbReference type="ARBA" id="ARBA00022723"/>
    </source>
</evidence>
<evidence type="ECO:0000256" key="1">
    <source>
        <dbReference type="ARBA" id="ARBA00000900"/>
    </source>
</evidence>
<evidence type="ECO:0000256" key="4">
    <source>
        <dbReference type="ARBA" id="ARBA00010258"/>
    </source>
</evidence>
<evidence type="ECO:0000256" key="3">
    <source>
        <dbReference type="ARBA" id="ARBA00004286"/>
    </source>
</evidence>
<dbReference type="InterPro" id="IPR036388">
    <property type="entry name" value="WH-like_DNA-bd_sf"/>
</dbReference>
<keyword evidence="16 19" id="KW-0234">DNA repair</keyword>
<evidence type="ECO:0000256" key="19">
    <source>
        <dbReference type="RuleBase" id="RU368018"/>
    </source>
</evidence>
<dbReference type="OrthoDB" id="185455at2759"/>
<keyword evidence="9 19" id="KW-0479">Metal-binding</keyword>
<accession>A0A9N9MHX4</accession>
<feature type="domain" description="Phorbol-ester/DAG-type" evidence="21">
    <location>
        <begin position="160"/>
        <end position="211"/>
    </location>
</feature>
<dbReference type="InterPro" id="IPR014857">
    <property type="entry name" value="Nse1_RING_C4HC3-type"/>
</dbReference>
<keyword evidence="8 19" id="KW-0808">Transferase</keyword>
<dbReference type="GO" id="GO:0000724">
    <property type="term" value="P:double-strand break repair via homologous recombination"/>
    <property type="evidence" value="ECO:0007669"/>
    <property type="project" value="TreeGrafter"/>
</dbReference>
<evidence type="ECO:0000259" key="22">
    <source>
        <dbReference type="PROSITE" id="PS50089"/>
    </source>
</evidence>
<evidence type="ECO:0000256" key="13">
    <source>
        <dbReference type="ARBA" id="ARBA00022833"/>
    </source>
</evidence>
<dbReference type="SUPFAM" id="SSF57850">
    <property type="entry name" value="RING/U-box"/>
    <property type="match status" value="1"/>
</dbReference>
<gene>
    <name evidence="23" type="ORF">CEUTPL_LOCUS5790</name>
</gene>
<feature type="region of interest" description="Disordered" evidence="20">
    <location>
        <begin position="226"/>
        <end position="274"/>
    </location>
</feature>
<evidence type="ECO:0000256" key="5">
    <source>
        <dbReference type="ARBA" id="ARBA00012483"/>
    </source>
</evidence>
<proteinExistence type="inferred from homology"/>
<name>A0A9N9MHX4_9CUCU</name>
<comment type="subunit">
    <text evidence="19">Component of the Smc5-Smc6 complex.</text>
</comment>
<evidence type="ECO:0000256" key="2">
    <source>
        <dbReference type="ARBA" id="ARBA00004123"/>
    </source>
</evidence>
<keyword evidence="11 18" id="KW-0863">Zinc-finger</keyword>
<keyword evidence="15 19" id="KW-0233">DNA recombination</keyword>
<evidence type="ECO:0000256" key="14">
    <source>
        <dbReference type="ARBA" id="ARBA00022843"/>
    </source>
</evidence>
<sequence>MDIQQKYFVQYMIKNGTVPVQKALAICQKIPQGSIQDLVQLKYSIIVINREISKQYFKIANTTCEVTGQDLFIWANTKNDNISKLQITFKAIELEYFHAILQEILNSEDYRLKYIVVVNITSTLTASFTRVNGQTLLTKWIKSGYFIKNGEYVHLGPRLILEFTSYLMTHRPDQTCKLCSELVFTGKKCGSCGRLLHTHCLQKYLTNQSTCPVCKELWQDVPNETLMPHTQNNVNEEDTDDQYDESSEESTPMDSQYDEPIAGPSQGKGSRRII</sequence>
<keyword evidence="10 19" id="KW-0227">DNA damage</keyword>
<dbReference type="InterPro" id="IPR013083">
    <property type="entry name" value="Znf_RING/FYVE/PHD"/>
</dbReference>
<keyword evidence="13 19" id="KW-0862">Zinc</keyword>
<dbReference type="Gene3D" id="3.30.40.10">
    <property type="entry name" value="Zinc/RING finger domain, C3HC4 (zinc finger)"/>
    <property type="match status" value="1"/>
</dbReference>
<keyword evidence="7" id="KW-0158">Chromosome</keyword>
<reference evidence="23" key="1">
    <citation type="submission" date="2022-01" db="EMBL/GenBank/DDBJ databases">
        <authorList>
            <person name="King R."/>
        </authorList>
    </citation>
    <scope>NUCLEOTIDE SEQUENCE</scope>
</reference>
<dbReference type="PROSITE" id="PS50089">
    <property type="entry name" value="ZF_RING_2"/>
    <property type="match status" value="1"/>
</dbReference>
<evidence type="ECO:0000256" key="17">
    <source>
        <dbReference type="ARBA" id="ARBA00023242"/>
    </source>
</evidence>
<dbReference type="PANTHER" id="PTHR20973">
    <property type="entry name" value="NON-SMC ELEMENT 1-RELATED"/>
    <property type="match status" value="1"/>
</dbReference>
<dbReference type="EMBL" id="OU892278">
    <property type="protein sequence ID" value="CAG9765175.1"/>
    <property type="molecule type" value="Genomic_DNA"/>
</dbReference>
<evidence type="ECO:0000259" key="21">
    <source>
        <dbReference type="PROSITE" id="PS50081"/>
    </source>
</evidence>
<dbReference type="InterPro" id="IPR002219">
    <property type="entry name" value="PKC_DAG/PE"/>
</dbReference>
<evidence type="ECO:0000256" key="7">
    <source>
        <dbReference type="ARBA" id="ARBA00022454"/>
    </source>
</evidence>
<evidence type="ECO:0000256" key="8">
    <source>
        <dbReference type="ARBA" id="ARBA00022679"/>
    </source>
</evidence>
<evidence type="ECO:0000313" key="23">
    <source>
        <dbReference type="EMBL" id="CAG9765175.1"/>
    </source>
</evidence>
<dbReference type="GO" id="GO:0008270">
    <property type="term" value="F:zinc ion binding"/>
    <property type="evidence" value="ECO:0007669"/>
    <property type="project" value="UniProtKB-KW"/>
</dbReference>
<evidence type="ECO:0000256" key="10">
    <source>
        <dbReference type="ARBA" id="ARBA00022763"/>
    </source>
</evidence>
<comment type="catalytic activity">
    <reaction evidence="1 19">
        <text>S-ubiquitinyl-[E2 ubiquitin-conjugating enzyme]-L-cysteine + [acceptor protein]-L-lysine = [E2 ubiquitin-conjugating enzyme]-L-cysteine + N(6)-ubiquitinyl-[acceptor protein]-L-lysine.</text>
        <dbReference type="EC" id="2.3.2.27"/>
    </reaction>
</comment>
<dbReference type="Gene3D" id="1.10.10.10">
    <property type="entry name" value="Winged helix-like DNA-binding domain superfamily/Winged helix DNA-binding domain"/>
    <property type="match status" value="1"/>
</dbReference>
<keyword evidence="17 19" id="KW-0539">Nucleus</keyword>
<dbReference type="GO" id="GO:0005634">
    <property type="term" value="C:nucleus"/>
    <property type="evidence" value="ECO:0007669"/>
    <property type="project" value="UniProtKB-SubCell"/>
</dbReference>
<dbReference type="InterPro" id="IPR001841">
    <property type="entry name" value="Znf_RING"/>
</dbReference>